<sequence length="393" mass="43253">MYLKIIILAFSLLFLIDINSTAHATMGEIADNEQLFNIPNEWTESEEMQAQWQQILMKYREYLPVSSNDHWLDAVREGSIFSINDWLTGIMNFFIHEWIVNGKLLGMLIFLTLLSVFLKLLIGSFENESVSKVSYLVIFAVLLTIAITSFHQAVQLTTDAINGMGNFMLALLPLMLSLMAAFGNVASVAFFHPLILIFVQISGVLISKIVLPLFFLSAILNIASTINEEYNVTRLADLIKQVAFIILGAFLTLFVSVMSIQGVTAAVTDGVAIRAAKFVTSNFIPVIGRMFTEATDTVLSASVLLKNSIGLAGVVLMLIITLFPAIKVLVIGLIFKLSAALLQPVADGPIIDAIETMGKHIFYILAGLLAVSIMFFFAIVMLIIVGNMTLMVR</sequence>
<feature type="transmembrane region" description="Helical" evidence="1">
    <location>
        <begin position="104"/>
        <end position="122"/>
    </location>
</feature>
<dbReference type="EMBL" id="SOPW01000003">
    <property type="protein sequence ID" value="TFB23836.1"/>
    <property type="molecule type" value="Genomic_DNA"/>
</dbReference>
<keyword evidence="1" id="KW-0812">Transmembrane</keyword>
<feature type="transmembrane region" description="Helical" evidence="1">
    <location>
        <begin position="194"/>
        <end position="222"/>
    </location>
</feature>
<keyword evidence="1" id="KW-0472">Membrane</keyword>
<keyword evidence="2" id="KW-0732">Signal</keyword>
<feature type="signal peptide" evidence="2">
    <location>
        <begin position="1"/>
        <end position="24"/>
    </location>
</feature>
<feature type="transmembrane region" description="Helical" evidence="1">
    <location>
        <begin position="361"/>
        <end position="385"/>
    </location>
</feature>
<dbReference type="RefSeq" id="WP_134338897.1">
    <property type="nucleotide sequence ID" value="NZ_SOPW01000003.1"/>
</dbReference>
<keyword evidence="4" id="KW-1185">Reference proteome</keyword>
<feature type="transmembrane region" description="Helical" evidence="1">
    <location>
        <begin position="160"/>
        <end position="182"/>
    </location>
</feature>
<keyword evidence="1" id="KW-1133">Transmembrane helix</keyword>
<protein>
    <submittedName>
        <fullName evidence="3">Stage III sporulation protein AE</fullName>
    </submittedName>
</protein>
<dbReference type="Proteomes" id="UP000297975">
    <property type="component" value="Unassembled WGS sequence"/>
</dbReference>
<dbReference type="AlphaFoldDB" id="A0A4Y8IQK0"/>
<feature type="transmembrane region" description="Helical" evidence="1">
    <location>
        <begin position="134"/>
        <end position="154"/>
    </location>
</feature>
<proteinExistence type="predicted"/>
<feature type="chain" id="PRO_5021326355" evidence="2">
    <location>
        <begin position="25"/>
        <end position="393"/>
    </location>
</feature>
<gene>
    <name evidence="3" type="primary">spoIIIAE</name>
    <name evidence="3" type="ORF">E3U55_03210</name>
</gene>
<dbReference type="NCBIfam" id="TIGR02829">
    <property type="entry name" value="spore_III_AE"/>
    <property type="match status" value="1"/>
</dbReference>
<dbReference type="InterPro" id="IPR014194">
    <property type="entry name" value="Spore_III_AE"/>
</dbReference>
<feature type="transmembrane region" description="Helical" evidence="1">
    <location>
        <begin position="242"/>
        <end position="267"/>
    </location>
</feature>
<reference evidence="3 4" key="1">
    <citation type="submission" date="2019-03" db="EMBL/GenBank/DDBJ databases">
        <authorList>
            <person name="He R.-H."/>
        </authorList>
    </citation>
    <scope>NUCLEOTIDE SEQUENCE [LARGE SCALE GENOMIC DNA]</scope>
    <source>
        <strain evidence="4">SH 714</strain>
    </source>
</reference>
<accession>A0A4Y8IQK0</accession>
<evidence type="ECO:0000313" key="4">
    <source>
        <dbReference type="Proteomes" id="UP000297975"/>
    </source>
</evidence>
<feature type="transmembrane region" description="Helical" evidence="1">
    <location>
        <begin position="309"/>
        <end position="335"/>
    </location>
</feature>
<evidence type="ECO:0000313" key="3">
    <source>
        <dbReference type="EMBL" id="TFB23836.1"/>
    </source>
</evidence>
<evidence type="ECO:0000256" key="1">
    <source>
        <dbReference type="SAM" id="Phobius"/>
    </source>
</evidence>
<evidence type="ECO:0000256" key="2">
    <source>
        <dbReference type="SAM" id="SignalP"/>
    </source>
</evidence>
<name>A0A4Y8IQK0_9BACI</name>
<dbReference type="Pfam" id="PF09546">
    <property type="entry name" value="Spore_III_AE"/>
    <property type="match status" value="1"/>
</dbReference>
<comment type="caution">
    <text evidence="3">The sequence shown here is derived from an EMBL/GenBank/DDBJ whole genome shotgun (WGS) entry which is preliminary data.</text>
</comment>
<dbReference type="OrthoDB" id="2373222at2"/>
<organism evidence="3 4">
    <name type="scientific">Filobacillus milosensis</name>
    <dbReference type="NCBI Taxonomy" id="94137"/>
    <lineage>
        <taxon>Bacteria</taxon>
        <taxon>Bacillati</taxon>
        <taxon>Bacillota</taxon>
        <taxon>Bacilli</taxon>
        <taxon>Bacillales</taxon>
        <taxon>Bacillaceae</taxon>
        <taxon>Filobacillus</taxon>
    </lineage>
</organism>